<evidence type="ECO:0000313" key="2">
    <source>
        <dbReference type="Proteomes" id="UP000249886"/>
    </source>
</evidence>
<protein>
    <submittedName>
        <fullName evidence="1">Uncharacterized protein</fullName>
    </submittedName>
</protein>
<name>A0A8B4H016_9CORY</name>
<dbReference type="EMBL" id="UARK01000001">
    <property type="protein sequence ID" value="SPW24115.1"/>
    <property type="molecule type" value="Genomic_DNA"/>
</dbReference>
<sequence>MAEFFPWVRELSLSDQRLCAREIMAAARMSAAELVISELRSWSETASAIAAGLGDVRSGWLAVPKPVGRP</sequence>
<accession>A0A8B4H016</accession>
<organism evidence="1 2">
    <name type="scientific">Corynebacterium matruchotii</name>
    <dbReference type="NCBI Taxonomy" id="43768"/>
    <lineage>
        <taxon>Bacteria</taxon>
        <taxon>Bacillati</taxon>
        <taxon>Actinomycetota</taxon>
        <taxon>Actinomycetes</taxon>
        <taxon>Mycobacteriales</taxon>
        <taxon>Corynebacteriaceae</taxon>
        <taxon>Corynebacterium</taxon>
    </lineage>
</organism>
<gene>
    <name evidence="1" type="ORF">NCTC10254_00480</name>
</gene>
<dbReference type="Proteomes" id="UP000249886">
    <property type="component" value="Unassembled WGS sequence"/>
</dbReference>
<reference evidence="1 2" key="1">
    <citation type="submission" date="2018-06" db="EMBL/GenBank/DDBJ databases">
        <authorList>
            <consortium name="Pathogen Informatics"/>
            <person name="Doyle S."/>
        </authorList>
    </citation>
    <scope>NUCLEOTIDE SEQUENCE [LARGE SCALE GENOMIC DNA]</scope>
    <source>
        <strain evidence="1 2">NCTC10254</strain>
    </source>
</reference>
<proteinExistence type="predicted"/>
<evidence type="ECO:0000313" key="1">
    <source>
        <dbReference type="EMBL" id="SPW24115.1"/>
    </source>
</evidence>
<dbReference type="AlphaFoldDB" id="A0A8B4H016"/>
<comment type="caution">
    <text evidence="1">The sequence shown here is derived from an EMBL/GenBank/DDBJ whole genome shotgun (WGS) entry which is preliminary data.</text>
</comment>